<keyword evidence="1" id="KW-0812">Transmembrane</keyword>
<keyword evidence="1" id="KW-1133">Transmembrane helix</keyword>
<evidence type="ECO:0000313" key="3">
    <source>
        <dbReference type="Proteomes" id="UP000014011"/>
    </source>
</evidence>
<reference evidence="2 3" key="1">
    <citation type="journal article" date="2013" name="PLoS Genet.">
        <title>A gene transfer agent and a dynamic repertoire of secretion systems hold the keys to the explosive radiation of the emerging pathogen Bartonella.</title>
        <authorList>
            <person name="Guy L."/>
            <person name="Nystedt B."/>
            <person name="Toft C."/>
            <person name="Zaremba-Niedzwiedzka K."/>
            <person name="Berglund E.C."/>
            <person name="Granberg F."/>
            <person name="Naslund K."/>
            <person name="Eriksson A.S."/>
            <person name="Andersson S.G."/>
        </authorList>
    </citation>
    <scope>NUCLEOTIDE SEQUENCE [LARGE SCALE GENOMIC DNA]</scope>
    <source>
        <strain evidence="2">Tweed</strain>
    </source>
</reference>
<dbReference type="HOGENOM" id="CLU_1238191_0_0_5"/>
<organism evidence="2 3">
    <name type="scientific">Bartonella vinsonii subsp. berkhoffii str. Tweed</name>
    <dbReference type="NCBI Taxonomy" id="1094502"/>
    <lineage>
        <taxon>Bacteria</taxon>
        <taxon>Pseudomonadati</taxon>
        <taxon>Pseudomonadota</taxon>
        <taxon>Alphaproteobacteria</taxon>
        <taxon>Hyphomicrobiales</taxon>
        <taxon>Bartonellaceae</taxon>
        <taxon>Bartonella</taxon>
    </lineage>
</organism>
<dbReference type="PATRIC" id="fig|1094502.3.peg.1393"/>
<keyword evidence="1" id="KW-0472">Membrane</keyword>
<sequence length="215" mass="24606">MLIQSFLFFIFGVALTSWLLVLFAPLIWRRAIHFAQKYVSAQIPLSYTEMQANYDFLRAQHAVEQAHNEQKYDSLQKKYAQQKIQLSQVTEQLYRLCLSTQGPSSSPKETPAIEQNSDATNTFIMEIKTMHEKIAHYQKCLEKIQTNALDNTMNPKLLNELREETKELAAMLAAQIALQEGESSPINILTKNSKSKNDLASHIQKKIAYSKKTPL</sequence>
<dbReference type="Proteomes" id="UP000014011">
    <property type="component" value="Unassembled WGS sequence"/>
</dbReference>
<evidence type="ECO:0000313" key="2">
    <source>
        <dbReference type="EMBL" id="ENN94442.1"/>
    </source>
</evidence>
<comment type="caution">
    <text evidence="2">The sequence shown here is derived from an EMBL/GenBank/DDBJ whole genome shotgun (WGS) entry which is preliminary data.</text>
</comment>
<accession>N6VTQ5</accession>
<proteinExistence type="predicted"/>
<feature type="transmembrane region" description="Helical" evidence="1">
    <location>
        <begin position="6"/>
        <end position="28"/>
    </location>
</feature>
<dbReference type="RefSeq" id="WP_010705502.1">
    <property type="nucleotide sequence ID" value="NZ_KB915634.1"/>
</dbReference>
<protein>
    <submittedName>
        <fullName evidence="2">Uncharacterized protein</fullName>
    </submittedName>
</protein>
<name>N6VTQ5_BARVB</name>
<dbReference type="AlphaFoldDB" id="N6VTQ5"/>
<dbReference type="EMBL" id="AGWD01000016">
    <property type="protein sequence ID" value="ENN94442.1"/>
    <property type="molecule type" value="Genomic_DNA"/>
</dbReference>
<gene>
    <name evidence="2" type="ORF">BVtw_11970</name>
</gene>
<evidence type="ECO:0000256" key="1">
    <source>
        <dbReference type="SAM" id="Phobius"/>
    </source>
</evidence>